<reference evidence="2 3" key="1">
    <citation type="submission" date="2024-02" db="EMBL/GenBank/DDBJ databases">
        <authorList>
            <person name="Chen Y."/>
            <person name="Shah S."/>
            <person name="Dougan E. K."/>
            <person name="Thang M."/>
            <person name="Chan C."/>
        </authorList>
    </citation>
    <scope>NUCLEOTIDE SEQUENCE [LARGE SCALE GENOMIC DNA]</scope>
</reference>
<accession>A0ABP0IN39</accession>
<protein>
    <recommendedName>
        <fullName evidence="4">H(+)-exporting diphosphatase</fullName>
    </recommendedName>
</protein>
<feature type="non-terminal residue" evidence="2">
    <location>
        <position position="403"/>
    </location>
</feature>
<evidence type="ECO:0008006" key="4">
    <source>
        <dbReference type="Google" id="ProtNLM"/>
    </source>
</evidence>
<dbReference type="EMBL" id="CAXAMN010003286">
    <property type="protein sequence ID" value="CAK9003733.1"/>
    <property type="molecule type" value="Genomic_DNA"/>
</dbReference>
<keyword evidence="1" id="KW-1133">Transmembrane helix</keyword>
<feature type="transmembrane region" description="Helical" evidence="1">
    <location>
        <begin position="177"/>
        <end position="199"/>
    </location>
</feature>
<comment type="caution">
    <text evidence="2">The sequence shown here is derived from an EMBL/GenBank/DDBJ whole genome shotgun (WGS) entry which is preliminary data.</text>
</comment>
<organism evidence="2 3">
    <name type="scientific">Durusdinium trenchii</name>
    <dbReference type="NCBI Taxonomy" id="1381693"/>
    <lineage>
        <taxon>Eukaryota</taxon>
        <taxon>Sar</taxon>
        <taxon>Alveolata</taxon>
        <taxon>Dinophyceae</taxon>
        <taxon>Suessiales</taxon>
        <taxon>Symbiodiniaceae</taxon>
        <taxon>Durusdinium</taxon>
    </lineage>
</organism>
<feature type="transmembrane region" description="Helical" evidence="1">
    <location>
        <begin position="45"/>
        <end position="66"/>
    </location>
</feature>
<name>A0ABP0IN39_9DINO</name>
<proteinExistence type="predicted"/>
<evidence type="ECO:0000313" key="2">
    <source>
        <dbReference type="EMBL" id="CAK9003733.1"/>
    </source>
</evidence>
<keyword evidence="1" id="KW-0472">Membrane</keyword>
<evidence type="ECO:0000256" key="1">
    <source>
        <dbReference type="SAM" id="Phobius"/>
    </source>
</evidence>
<evidence type="ECO:0000313" key="3">
    <source>
        <dbReference type="Proteomes" id="UP001642484"/>
    </source>
</evidence>
<gene>
    <name evidence="2" type="ORF">CCMP2556_LOCUS7394</name>
</gene>
<keyword evidence="3" id="KW-1185">Reference proteome</keyword>
<dbReference type="Proteomes" id="UP001642484">
    <property type="component" value="Unassembled WGS sequence"/>
</dbReference>
<keyword evidence="1" id="KW-0812">Transmembrane</keyword>
<sequence>MEALVIEDEDSENACILEVPEVWDGRDVGWSTHVNVRSWKCWRSAALGLAALLSGAALLIIMHCFAPTETRQMDTAASTEEWEDFVKAFPNASTVEDWGARIESTIARAKGLQLDRPLRSLRDVFYADISEESGDYPYIRTECVIDTVQATTYLMEAIVVLFRAIDQRGKRCADSDVGCAINVIGFITCVTWVSAYLSLAASACSSAVNSGALCSADWTTLVAAFGEIATAGAGVRYDCNIPSKLERAFGYGITTTKRPYLKYFPPGGALPALDTVYKFKLLSRSRKYRKFDITACVADVFQAAAFLIRSLLQIRDAAQSCPNPRNCAINILNVISSFAWISHFSVQAVDDCAKAGSQEARCGAEISGLIAAMSMTPAAGYATTSVFGCCWIHGPRPGRWCPP</sequence>